<evidence type="ECO:0000259" key="2">
    <source>
        <dbReference type="Pfam" id="PF14950"/>
    </source>
</evidence>
<evidence type="ECO:0000313" key="4">
    <source>
        <dbReference type="EMBL" id="KAG7455259.1"/>
    </source>
</evidence>
<gene>
    <name evidence="4" type="ORF">MATL_G00254760</name>
</gene>
<feature type="region of interest" description="Disordered" evidence="1">
    <location>
        <begin position="250"/>
        <end position="269"/>
    </location>
</feature>
<dbReference type="OrthoDB" id="1914453at2759"/>
<dbReference type="EMBL" id="JAFDVH010000024">
    <property type="protein sequence ID" value="KAG7455259.1"/>
    <property type="molecule type" value="Genomic_DNA"/>
</dbReference>
<feature type="compositionally biased region" description="Basic and acidic residues" evidence="1">
    <location>
        <begin position="253"/>
        <end position="267"/>
    </location>
</feature>
<dbReference type="InterPro" id="IPR053054">
    <property type="entry name" value="DNA_repair-scaffolding"/>
</dbReference>
<comment type="caution">
    <text evidence="4">The sequence shown here is derived from an EMBL/GenBank/DDBJ whole genome shotgun (WGS) entry which is preliminary data.</text>
</comment>
<feature type="compositionally biased region" description="Acidic residues" evidence="1">
    <location>
        <begin position="205"/>
        <end position="215"/>
    </location>
</feature>
<dbReference type="GO" id="GO:0000228">
    <property type="term" value="C:nuclear chromosome"/>
    <property type="evidence" value="ECO:0007669"/>
    <property type="project" value="TreeGrafter"/>
</dbReference>
<evidence type="ECO:0000256" key="1">
    <source>
        <dbReference type="SAM" id="MobiDB-lite"/>
    </source>
</evidence>
<dbReference type="GO" id="GO:0070202">
    <property type="term" value="P:regulation of establishment of protein localization to chromosome"/>
    <property type="evidence" value="ECO:0007669"/>
    <property type="project" value="TreeGrafter"/>
</dbReference>
<evidence type="ECO:0000313" key="5">
    <source>
        <dbReference type="Proteomes" id="UP001046870"/>
    </source>
</evidence>
<feature type="compositionally biased region" description="Basic and acidic residues" evidence="1">
    <location>
        <begin position="187"/>
        <end position="197"/>
    </location>
</feature>
<dbReference type="Pfam" id="PF14950">
    <property type="entry name" value="DUF4502"/>
    <property type="match status" value="2"/>
</dbReference>
<feature type="domain" description="DUF4503" evidence="3">
    <location>
        <begin position="499"/>
        <end position="892"/>
    </location>
</feature>
<dbReference type="AlphaFoldDB" id="A0A9D3PA11"/>
<reference evidence="4" key="1">
    <citation type="submission" date="2021-01" db="EMBL/GenBank/DDBJ databases">
        <authorList>
            <person name="Zahm M."/>
            <person name="Roques C."/>
            <person name="Cabau C."/>
            <person name="Klopp C."/>
            <person name="Donnadieu C."/>
            <person name="Jouanno E."/>
            <person name="Lampietro C."/>
            <person name="Louis A."/>
            <person name="Herpin A."/>
            <person name="Echchiki A."/>
            <person name="Berthelot C."/>
            <person name="Parey E."/>
            <person name="Roest-Crollius H."/>
            <person name="Braasch I."/>
            <person name="Postlethwait J."/>
            <person name="Bobe J."/>
            <person name="Montfort J."/>
            <person name="Bouchez O."/>
            <person name="Begum T."/>
            <person name="Mejri S."/>
            <person name="Adams A."/>
            <person name="Chen W.-J."/>
            <person name="Guiguen Y."/>
        </authorList>
    </citation>
    <scope>NUCLEOTIDE SEQUENCE</scope>
    <source>
        <strain evidence="4">YG-15Mar2019-1</strain>
        <tissue evidence="4">Brain</tissue>
    </source>
</reference>
<evidence type="ECO:0008006" key="6">
    <source>
        <dbReference type="Google" id="ProtNLM"/>
    </source>
</evidence>
<dbReference type="GO" id="GO:0000724">
    <property type="term" value="P:double-strand break repair via homologous recombination"/>
    <property type="evidence" value="ECO:0007669"/>
    <property type="project" value="TreeGrafter"/>
</dbReference>
<proteinExistence type="predicted"/>
<feature type="region of interest" description="Disordered" evidence="1">
    <location>
        <begin position="97"/>
        <end position="120"/>
    </location>
</feature>
<dbReference type="InterPro" id="IPR028032">
    <property type="entry name" value="DUF4503"/>
</dbReference>
<evidence type="ECO:0000259" key="3">
    <source>
        <dbReference type="Pfam" id="PF14951"/>
    </source>
</evidence>
<dbReference type="PANTHER" id="PTHR34347:SF1">
    <property type="entry name" value="DNA REPAIR-SCAFFOLDING PROTEIN"/>
    <property type="match status" value="1"/>
</dbReference>
<feature type="region of interest" description="Disordered" evidence="1">
    <location>
        <begin position="176"/>
        <end position="236"/>
    </location>
</feature>
<keyword evidence="5" id="KW-1185">Reference proteome</keyword>
<dbReference type="GO" id="GO:0005654">
    <property type="term" value="C:nucleoplasm"/>
    <property type="evidence" value="ECO:0007669"/>
    <property type="project" value="TreeGrafter"/>
</dbReference>
<protein>
    <recommendedName>
        <fullName evidence="6">DNA repair-scaffolding protein</fullName>
    </recommendedName>
</protein>
<name>A0A9D3PA11_MEGAT</name>
<organism evidence="4 5">
    <name type="scientific">Megalops atlanticus</name>
    <name type="common">Tarpon</name>
    <name type="synonym">Clupea gigantea</name>
    <dbReference type="NCBI Taxonomy" id="7932"/>
    <lineage>
        <taxon>Eukaryota</taxon>
        <taxon>Metazoa</taxon>
        <taxon>Chordata</taxon>
        <taxon>Craniata</taxon>
        <taxon>Vertebrata</taxon>
        <taxon>Euteleostomi</taxon>
        <taxon>Actinopterygii</taxon>
        <taxon>Neopterygii</taxon>
        <taxon>Teleostei</taxon>
        <taxon>Elopiformes</taxon>
        <taxon>Megalopidae</taxon>
        <taxon>Megalops</taxon>
    </lineage>
</organism>
<dbReference type="Proteomes" id="UP001046870">
    <property type="component" value="Chromosome 24"/>
</dbReference>
<feature type="domain" description="DUF4502" evidence="2">
    <location>
        <begin position="335"/>
        <end position="358"/>
    </location>
</feature>
<sequence length="892" mass="97767">MSVAKRKRNSKDIRSLCFPDDLKDGFKKVAPEGRSTSSAIKSWERRGEGFLGTPAAETLHSSGRKLSAARQLVPCLSTPVREKAACEEALIVWSSSESESSDIEAQRPEPSTAAVGRHAAEPRTTMQFHSGAHKEAVNSYHRYLGLIRSLTTPKEDELHEINWDSDLSNDAGEVEVESLAEISDSDSCPREPNESPKRPLVTDAEISDYSDDESVEPAGQARCEHVPWQPSGNSVRSASDWVRSAQAVLRTPQKQDNRQFKTPEDSAKKKKKFLSGGLAERLSRLQCRQRSAISFWRHQSLSDGKTPAAGKAGVLVLKLLSVWGECSMQAALCERDTATHLAPSPGDIIHVHPPWQKLVVEGESRPVILNTHFSQRILLLESAESRANATAQASADKCVPYPLTRVFSLTGKSDPVSEKELPTRQVEPQGFGEGVCDSLLEVIEGQGLAGGMGRDVSVVVQRVYCLQVQQPSRQHLLKHRAPRGDPVQQHGSRLCFLVQDYYGMFSEVMLHTLSSEEDSLQEHIRKWEGRSCVLRGMKVVQRVTRGRSASLFSLIDSLWPPMVPLRVHGKSQGSQDDKSRLPAPSFCYLLAGQRGQDSVDELLGSPAPGLYLPVVVHTLREILQRVPLSHRCSFMATVIYKRLQSAGPGRGEDWLFVTDPGLQQGEPEPEGDGCRRTVPVCVSAPGVLSPAVLQALSGASACSLTIKDAVKEHGAIRVEERSVVQLEPLALVTSPDGPTNDGPLSQPARLDQLGPTTQANSLCTLKGVVVGVDEDTAYSWPVCNLCESDRLEASHGERQTFFCTLCNTVVDKPTIKMQLDVFLSCLSFSHCTVKIKLQQDTIRSLLNSTSTSDREGYEVENVLGKEVGPLAAYVRVVTRKPALWIGLEEISL</sequence>
<feature type="domain" description="DUF4502" evidence="2">
    <location>
        <begin position="5"/>
        <end position="334"/>
    </location>
</feature>
<dbReference type="PANTHER" id="PTHR34347">
    <property type="entry name" value="DNA REPAIR-SCAFFOLDING PROTEIN SPIDR"/>
    <property type="match status" value="1"/>
</dbReference>
<accession>A0A9D3PA11</accession>
<dbReference type="InterPro" id="IPR028026">
    <property type="entry name" value="DUF4502"/>
</dbReference>
<dbReference type="Pfam" id="PF14951">
    <property type="entry name" value="DUF4503"/>
    <property type="match status" value="1"/>
</dbReference>